<feature type="transmembrane region" description="Helical" evidence="1">
    <location>
        <begin position="188"/>
        <end position="206"/>
    </location>
</feature>
<dbReference type="AlphaFoldDB" id="A0A323US41"/>
<sequence>MVFSSNPVSDRPLSAFESRWLAEAVRHYETREGVLDDRAAVAVARQSEADLERRLCVRAAHLGRHLGLRSAIQAWRLRASWLLALVCLFAVLLGSGSAGAVLGDAGRPVNVIWALGALLGVHAISLIVWLISVTAGGQAGGSGLGRLWLQGVAWLDRRTAQPDVPVALAGLMSRDRTAAWGLSALSHLFWLLALLAALVGLLLLLATRRYGFVWETTILPADVFAGLVAMTGAGPAFFGFAVPDAAMVATAGAGGGLDEAARRAWSSWLLGCLVLYGVMPRLVLTGLCVLAWRRGLARQHLDLTQPAYLRLRARLLPDSERAGVCDPAPAKGVGPVAPARPGLVPGDGCALALELGDDLVWPPVWLSTTVEDGGRIDSREQRKAIIGRFLQRQPSRLLIAVDPRMTPDRGSLGLIAELAGTAGSVMVWAYPGPDGQVGRMGLWRDRLASLGLPEAAVCDDAARAAAWLETGR</sequence>
<dbReference type="OrthoDB" id="6210861at2"/>
<evidence type="ECO:0000256" key="1">
    <source>
        <dbReference type="SAM" id="Phobius"/>
    </source>
</evidence>
<name>A0A323US41_9RHOO</name>
<evidence type="ECO:0000313" key="2">
    <source>
        <dbReference type="EMBL" id="PZA15299.1"/>
    </source>
</evidence>
<keyword evidence="3" id="KW-1185">Reference proteome</keyword>
<dbReference type="InterPro" id="IPR021296">
    <property type="entry name" value="DUF2868"/>
</dbReference>
<feature type="transmembrane region" description="Helical" evidence="1">
    <location>
        <begin position="268"/>
        <end position="292"/>
    </location>
</feature>
<gene>
    <name evidence="2" type="ORF">DNK49_17255</name>
</gene>
<comment type="caution">
    <text evidence="2">The sequence shown here is derived from an EMBL/GenBank/DDBJ whole genome shotgun (WGS) entry which is preliminary data.</text>
</comment>
<keyword evidence="1" id="KW-1133">Transmembrane helix</keyword>
<keyword evidence="1" id="KW-0472">Membrane</keyword>
<evidence type="ECO:0000313" key="3">
    <source>
        <dbReference type="Proteomes" id="UP000248259"/>
    </source>
</evidence>
<feature type="transmembrane region" description="Helical" evidence="1">
    <location>
        <begin position="109"/>
        <end position="131"/>
    </location>
</feature>
<protein>
    <submittedName>
        <fullName evidence="2">DUF2868 domain-containing protein</fullName>
    </submittedName>
</protein>
<keyword evidence="1" id="KW-0812">Transmembrane</keyword>
<accession>A0A323US41</accession>
<reference evidence="2 3" key="1">
    <citation type="submission" date="2018-06" db="EMBL/GenBank/DDBJ databases">
        <title>Azoarcus communis strain SWub3 genome.</title>
        <authorList>
            <person name="Zorraquino Salvo V."/>
            <person name="Toubiana D."/>
            <person name="Blumwald E."/>
        </authorList>
    </citation>
    <scope>NUCLEOTIDE SEQUENCE [LARGE SCALE GENOMIC DNA]</scope>
    <source>
        <strain evidence="2 3">SWub3</strain>
    </source>
</reference>
<feature type="transmembrane region" description="Helical" evidence="1">
    <location>
        <begin position="79"/>
        <end position="102"/>
    </location>
</feature>
<organism evidence="2 3">
    <name type="scientific">Parazoarcus communis SWub3 = DSM 12120</name>
    <dbReference type="NCBI Taxonomy" id="1121029"/>
    <lineage>
        <taxon>Bacteria</taxon>
        <taxon>Pseudomonadati</taxon>
        <taxon>Pseudomonadota</taxon>
        <taxon>Betaproteobacteria</taxon>
        <taxon>Rhodocyclales</taxon>
        <taxon>Zoogloeaceae</taxon>
        <taxon>Parazoarcus</taxon>
    </lineage>
</organism>
<dbReference type="Proteomes" id="UP000248259">
    <property type="component" value="Unassembled WGS sequence"/>
</dbReference>
<dbReference type="RefSeq" id="WP_110527332.1">
    <property type="nucleotide sequence ID" value="NZ_QKOE01000015.1"/>
</dbReference>
<dbReference type="EMBL" id="QKOE01000015">
    <property type="protein sequence ID" value="PZA15299.1"/>
    <property type="molecule type" value="Genomic_DNA"/>
</dbReference>
<feature type="transmembrane region" description="Helical" evidence="1">
    <location>
        <begin position="218"/>
        <end position="238"/>
    </location>
</feature>
<proteinExistence type="predicted"/>
<dbReference type="Pfam" id="PF11067">
    <property type="entry name" value="DUF2868"/>
    <property type="match status" value="1"/>
</dbReference>